<dbReference type="AlphaFoldDB" id="A0AAD5JML6"/>
<dbReference type="Proteomes" id="UP001064489">
    <property type="component" value="Chromosome 1"/>
</dbReference>
<evidence type="ECO:0000313" key="1">
    <source>
        <dbReference type="EMBL" id="KAI9194864.1"/>
    </source>
</evidence>
<evidence type="ECO:0000313" key="2">
    <source>
        <dbReference type="Proteomes" id="UP001064489"/>
    </source>
</evidence>
<proteinExistence type="predicted"/>
<dbReference type="EMBL" id="JAJSOW010000003">
    <property type="protein sequence ID" value="KAI9194864.1"/>
    <property type="molecule type" value="Genomic_DNA"/>
</dbReference>
<organism evidence="1 2">
    <name type="scientific">Acer negundo</name>
    <name type="common">Box elder</name>
    <dbReference type="NCBI Taxonomy" id="4023"/>
    <lineage>
        <taxon>Eukaryota</taxon>
        <taxon>Viridiplantae</taxon>
        <taxon>Streptophyta</taxon>
        <taxon>Embryophyta</taxon>
        <taxon>Tracheophyta</taxon>
        <taxon>Spermatophyta</taxon>
        <taxon>Magnoliopsida</taxon>
        <taxon>eudicotyledons</taxon>
        <taxon>Gunneridae</taxon>
        <taxon>Pentapetalae</taxon>
        <taxon>rosids</taxon>
        <taxon>malvids</taxon>
        <taxon>Sapindales</taxon>
        <taxon>Sapindaceae</taxon>
        <taxon>Hippocastanoideae</taxon>
        <taxon>Acereae</taxon>
        <taxon>Acer</taxon>
    </lineage>
</organism>
<keyword evidence="2" id="KW-1185">Reference proteome</keyword>
<reference evidence="1" key="1">
    <citation type="journal article" date="2022" name="Plant J.">
        <title>Strategies of tolerance reflected in two North American maple genomes.</title>
        <authorList>
            <person name="McEvoy S.L."/>
            <person name="Sezen U.U."/>
            <person name="Trouern-Trend A."/>
            <person name="McMahon S.M."/>
            <person name="Schaberg P.G."/>
            <person name="Yang J."/>
            <person name="Wegrzyn J.L."/>
            <person name="Swenson N.G."/>
        </authorList>
    </citation>
    <scope>NUCLEOTIDE SEQUENCE</scope>
    <source>
        <strain evidence="1">91603</strain>
    </source>
</reference>
<sequence>MINKRVEEMHWNGRATDVSWLELSAVGVLKSFIDESFVVKGLLNRNILFEFYYLGDKNVLWLFRSMSDRKSFIKNNDVWKDFFSSVGAWSPSITPQARLSWVEFRSVSLDCWCDDFFFKMGWAVGEPLLIDDEILTRNNLLRGRVLVLLPYSHLCPDYVKVVTGSSSFMVSVREVHEPISYSSSLQWLGLN</sequence>
<protein>
    <submittedName>
        <fullName evidence="1">Uncharacterized protein</fullName>
    </submittedName>
</protein>
<comment type="caution">
    <text evidence="1">The sequence shown here is derived from an EMBL/GenBank/DDBJ whole genome shotgun (WGS) entry which is preliminary data.</text>
</comment>
<reference evidence="1" key="2">
    <citation type="submission" date="2023-02" db="EMBL/GenBank/DDBJ databases">
        <authorList>
            <person name="Swenson N.G."/>
            <person name="Wegrzyn J.L."/>
            <person name="Mcevoy S.L."/>
        </authorList>
    </citation>
    <scope>NUCLEOTIDE SEQUENCE</scope>
    <source>
        <strain evidence="1">91603</strain>
        <tissue evidence="1">Leaf</tissue>
    </source>
</reference>
<accession>A0AAD5JML6</accession>
<name>A0AAD5JML6_ACENE</name>
<gene>
    <name evidence="1" type="ORF">LWI28_009754</name>
</gene>